<keyword evidence="1" id="KW-0732">Signal</keyword>
<feature type="signal peptide" evidence="1">
    <location>
        <begin position="1"/>
        <end position="28"/>
    </location>
</feature>
<accession>A0ABQ9LSS6</accession>
<sequence length="91" mass="10490">MAIIISKKLTFICLAVLVCMFLAKEENAVQINNRAIQGNLTTRCHQMHPKECNKQQANDYQRGCQDDTHACVRARTYIYIYIHIGLMKTKC</sequence>
<organism evidence="2 3">
    <name type="scientific">Hevea brasiliensis</name>
    <name type="common">Para rubber tree</name>
    <name type="synonym">Siphonia brasiliensis</name>
    <dbReference type="NCBI Taxonomy" id="3981"/>
    <lineage>
        <taxon>Eukaryota</taxon>
        <taxon>Viridiplantae</taxon>
        <taxon>Streptophyta</taxon>
        <taxon>Embryophyta</taxon>
        <taxon>Tracheophyta</taxon>
        <taxon>Spermatophyta</taxon>
        <taxon>Magnoliopsida</taxon>
        <taxon>eudicotyledons</taxon>
        <taxon>Gunneridae</taxon>
        <taxon>Pentapetalae</taxon>
        <taxon>rosids</taxon>
        <taxon>fabids</taxon>
        <taxon>Malpighiales</taxon>
        <taxon>Euphorbiaceae</taxon>
        <taxon>Crotonoideae</taxon>
        <taxon>Micrandreae</taxon>
        <taxon>Hevea</taxon>
    </lineage>
</organism>
<feature type="chain" id="PRO_5045042731" evidence="1">
    <location>
        <begin position="29"/>
        <end position="91"/>
    </location>
</feature>
<dbReference type="PANTHER" id="PTHR34270">
    <property type="entry name" value="PROTEIN RALF-LIKE 15-RELATED"/>
    <property type="match status" value="1"/>
</dbReference>
<dbReference type="PANTHER" id="PTHR34270:SF3">
    <property type="entry name" value="PROTEIN RALF-LIKE 16-RELATED"/>
    <property type="match status" value="1"/>
</dbReference>
<evidence type="ECO:0000256" key="1">
    <source>
        <dbReference type="SAM" id="SignalP"/>
    </source>
</evidence>
<gene>
    <name evidence="2" type="ORF">P3X46_018072</name>
</gene>
<comment type="caution">
    <text evidence="2">The sequence shown here is derived from an EMBL/GenBank/DDBJ whole genome shotgun (WGS) entry which is preliminary data.</text>
</comment>
<evidence type="ECO:0000313" key="3">
    <source>
        <dbReference type="Proteomes" id="UP001174677"/>
    </source>
</evidence>
<protein>
    <submittedName>
        <fullName evidence="2">Uncharacterized protein</fullName>
    </submittedName>
</protein>
<dbReference type="EMBL" id="JARPOI010000010">
    <property type="protein sequence ID" value="KAJ9169930.1"/>
    <property type="molecule type" value="Genomic_DNA"/>
</dbReference>
<evidence type="ECO:0000313" key="2">
    <source>
        <dbReference type="EMBL" id="KAJ9169930.1"/>
    </source>
</evidence>
<proteinExistence type="predicted"/>
<dbReference type="Proteomes" id="UP001174677">
    <property type="component" value="Chromosome 10"/>
</dbReference>
<name>A0ABQ9LSS6_HEVBR</name>
<keyword evidence="3" id="KW-1185">Reference proteome</keyword>
<reference evidence="2 3" key="1">
    <citation type="journal article" date="2023" name="Plant Biotechnol. J.">
        <title>Chromosome-level wild Hevea brasiliensis genome provides new tools for genomic-assisted breeding and valuable loci to elevate rubber yield.</title>
        <authorList>
            <person name="Cheng H."/>
            <person name="Song X."/>
            <person name="Hu Y."/>
            <person name="Wu T."/>
            <person name="Yang Q."/>
            <person name="An Z."/>
            <person name="Feng S."/>
            <person name="Deng Z."/>
            <person name="Wu W."/>
            <person name="Zeng X."/>
            <person name="Tu M."/>
            <person name="Wang X."/>
            <person name="Huang H."/>
        </authorList>
    </citation>
    <scope>NUCLEOTIDE SEQUENCE [LARGE SCALE GENOMIC DNA]</scope>
    <source>
        <strain evidence="2">MT/VB/25A 57/8</strain>
    </source>
</reference>